<name>A0A9P6NES7_9BASI</name>
<evidence type="ECO:0000313" key="3">
    <source>
        <dbReference type="Proteomes" id="UP000886653"/>
    </source>
</evidence>
<dbReference type="EMBL" id="MU167290">
    <property type="protein sequence ID" value="KAG0144719.1"/>
    <property type="molecule type" value="Genomic_DNA"/>
</dbReference>
<feature type="compositionally biased region" description="Basic and acidic residues" evidence="1">
    <location>
        <begin position="264"/>
        <end position="283"/>
    </location>
</feature>
<sequence>MHVTGLSSNGPRNLYTLHDPDLPGVFGLGIRKLTRKGAPVEISLKKFNDFATSAIFVKANADAVFHEKPSWLNYLNQPKARDPFEACVSFKQPGSGVLRSIILRNLMLSRLTHSCSRVIRGGTPTNSEPNLRLLVYQFIAASELNSYNQLSIPLHTISSDLYNPLTCRAMVHLKITLFFVLCSTYVAFGLAKPSPQRYGIERNPKPEKRLPTYQTTPIKRGEPGSPHPYPASVKQQPNPGNPNPSPGNPKPSPGNPNPNPVMHQPREVKLEPKEFKSGSKEVN</sequence>
<evidence type="ECO:0000313" key="2">
    <source>
        <dbReference type="EMBL" id="KAG0144719.1"/>
    </source>
</evidence>
<protein>
    <submittedName>
        <fullName evidence="2">Uncharacterized protein</fullName>
    </submittedName>
</protein>
<organism evidence="2 3">
    <name type="scientific">Cronartium quercuum f. sp. fusiforme G11</name>
    <dbReference type="NCBI Taxonomy" id="708437"/>
    <lineage>
        <taxon>Eukaryota</taxon>
        <taxon>Fungi</taxon>
        <taxon>Dikarya</taxon>
        <taxon>Basidiomycota</taxon>
        <taxon>Pucciniomycotina</taxon>
        <taxon>Pucciniomycetes</taxon>
        <taxon>Pucciniales</taxon>
        <taxon>Coleosporiaceae</taxon>
        <taxon>Cronartium</taxon>
    </lineage>
</organism>
<gene>
    <name evidence="2" type="ORF">CROQUDRAFT_94757</name>
</gene>
<dbReference type="Proteomes" id="UP000886653">
    <property type="component" value="Unassembled WGS sequence"/>
</dbReference>
<dbReference type="AlphaFoldDB" id="A0A9P6NES7"/>
<comment type="caution">
    <text evidence="2">The sequence shown here is derived from an EMBL/GenBank/DDBJ whole genome shotgun (WGS) entry which is preliminary data.</text>
</comment>
<feature type="region of interest" description="Disordered" evidence="1">
    <location>
        <begin position="196"/>
        <end position="283"/>
    </location>
</feature>
<feature type="compositionally biased region" description="Basic and acidic residues" evidence="1">
    <location>
        <begin position="199"/>
        <end position="210"/>
    </location>
</feature>
<accession>A0A9P6NES7</accession>
<proteinExistence type="predicted"/>
<evidence type="ECO:0000256" key="1">
    <source>
        <dbReference type="SAM" id="MobiDB-lite"/>
    </source>
</evidence>
<keyword evidence="3" id="KW-1185">Reference proteome</keyword>
<feature type="compositionally biased region" description="Pro residues" evidence="1">
    <location>
        <begin position="239"/>
        <end position="259"/>
    </location>
</feature>
<reference evidence="2" key="1">
    <citation type="submission" date="2013-11" db="EMBL/GenBank/DDBJ databases">
        <title>Genome sequence of the fusiform rust pathogen reveals effectors for host alternation and coevolution with pine.</title>
        <authorList>
            <consortium name="DOE Joint Genome Institute"/>
            <person name="Smith K."/>
            <person name="Pendleton A."/>
            <person name="Kubisiak T."/>
            <person name="Anderson C."/>
            <person name="Salamov A."/>
            <person name="Aerts A."/>
            <person name="Riley R."/>
            <person name="Clum A."/>
            <person name="Lindquist E."/>
            <person name="Ence D."/>
            <person name="Campbell M."/>
            <person name="Kronenberg Z."/>
            <person name="Feau N."/>
            <person name="Dhillon B."/>
            <person name="Hamelin R."/>
            <person name="Burleigh J."/>
            <person name="Smith J."/>
            <person name="Yandell M."/>
            <person name="Nelson C."/>
            <person name="Grigoriev I."/>
            <person name="Davis J."/>
        </authorList>
    </citation>
    <scope>NUCLEOTIDE SEQUENCE</scope>
    <source>
        <strain evidence="2">G11</strain>
    </source>
</reference>